<evidence type="ECO:0000256" key="1">
    <source>
        <dbReference type="SAM" id="MobiDB-lite"/>
    </source>
</evidence>
<dbReference type="AlphaFoldDB" id="A0A822Z2Q6"/>
<reference evidence="2 3" key="1">
    <citation type="journal article" date="2020" name="Mol. Biol. Evol.">
        <title>Distinct Expression and Methylation Patterns for Genes with Different Fates following a Single Whole-Genome Duplication in Flowering Plants.</title>
        <authorList>
            <person name="Shi T."/>
            <person name="Rahmani R.S."/>
            <person name="Gugger P.F."/>
            <person name="Wang M."/>
            <person name="Li H."/>
            <person name="Zhang Y."/>
            <person name="Li Z."/>
            <person name="Wang Q."/>
            <person name="Van de Peer Y."/>
            <person name="Marchal K."/>
            <person name="Chen J."/>
        </authorList>
    </citation>
    <scope>NUCLEOTIDE SEQUENCE [LARGE SCALE GENOMIC DNA]</scope>
    <source>
        <tissue evidence="2">Leaf</tissue>
    </source>
</reference>
<dbReference type="Proteomes" id="UP000607653">
    <property type="component" value="Unassembled WGS sequence"/>
</dbReference>
<gene>
    <name evidence="2" type="ORF">HUJ06_007897</name>
</gene>
<proteinExistence type="predicted"/>
<protein>
    <submittedName>
        <fullName evidence="2">Uncharacterized protein</fullName>
    </submittedName>
</protein>
<feature type="compositionally biased region" description="Polar residues" evidence="1">
    <location>
        <begin position="138"/>
        <end position="153"/>
    </location>
</feature>
<accession>A0A822Z2Q6</accession>
<sequence>MTNKPVNSRVDEIGAVTSATPLLNVNVSPAVGFDNGFLLGFANERNRSKSCLFFKDIVAFLLVVKIKPLRELVPMLEGVDVDNDDGAEPNTKSFSSTCIGEITGMDLLLVKKKLTDLRLTSAIWHLQRSPSLAMATSMDGTPPSSLSTNGASV</sequence>
<feature type="region of interest" description="Disordered" evidence="1">
    <location>
        <begin position="134"/>
        <end position="153"/>
    </location>
</feature>
<keyword evidence="3" id="KW-1185">Reference proteome</keyword>
<comment type="caution">
    <text evidence="2">The sequence shown here is derived from an EMBL/GenBank/DDBJ whole genome shotgun (WGS) entry which is preliminary data.</text>
</comment>
<organism evidence="2 3">
    <name type="scientific">Nelumbo nucifera</name>
    <name type="common">Sacred lotus</name>
    <dbReference type="NCBI Taxonomy" id="4432"/>
    <lineage>
        <taxon>Eukaryota</taxon>
        <taxon>Viridiplantae</taxon>
        <taxon>Streptophyta</taxon>
        <taxon>Embryophyta</taxon>
        <taxon>Tracheophyta</taxon>
        <taxon>Spermatophyta</taxon>
        <taxon>Magnoliopsida</taxon>
        <taxon>Proteales</taxon>
        <taxon>Nelumbonaceae</taxon>
        <taxon>Nelumbo</taxon>
    </lineage>
</organism>
<dbReference type="EMBL" id="DUZY01000004">
    <property type="protein sequence ID" value="DAD37256.1"/>
    <property type="molecule type" value="Genomic_DNA"/>
</dbReference>
<evidence type="ECO:0000313" key="2">
    <source>
        <dbReference type="EMBL" id="DAD37256.1"/>
    </source>
</evidence>
<evidence type="ECO:0000313" key="3">
    <source>
        <dbReference type="Proteomes" id="UP000607653"/>
    </source>
</evidence>
<name>A0A822Z2Q6_NELNU</name>